<dbReference type="InterPro" id="IPR015927">
    <property type="entry name" value="Peptidase_S24_S26A/B/C"/>
</dbReference>
<evidence type="ECO:0000313" key="8">
    <source>
        <dbReference type="Proteomes" id="UP000284250"/>
    </source>
</evidence>
<gene>
    <name evidence="7" type="ORF">D0T11_18805</name>
</gene>
<dbReference type="Gene3D" id="2.10.109.10">
    <property type="entry name" value="Umud Fragment, subunit A"/>
    <property type="match status" value="1"/>
</dbReference>
<feature type="region of interest" description="Disordered" evidence="5">
    <location>
        <begin position="84"/>
        <end position="108"/>
    </location>
</feature>
<name>A0A418QMX3_9BACT</name>
<evidence type="ECO:0000256" key="5">
    <source>
        <dbReference type="SAM" id="MobiDB-lite"/>
    </source>
</evidence>
<evidence type="ECO:0000256" key="4">
    <source>
        <dbReference type="SAM" id="Coils"/>
    </source>
</evidence>
<dbReference type="PANTHER" id="PTHR40661">
    <property type="match status" value="1"/>
</dbReference>
<organism evidence="7 8">
    <name type="scientific">Hymenobacter rubripertinctus</name>
    <dbReference type="NCBI Taxonomy" id="2029981"/>
    <lineage>
        <taxon>Bacteria</taxon>
        <taxon>Pseudomonadati</taxon>
        <taxon>Bacteroidota</taxon>
        <taxon>Cytophagia</taxon>
        <taxon>Cytophagales</taxon>
        <taxon>Hymenobacteraceae</taxon>
        <taxon>Hymenobacter</taxon>
    </lineage>
</organism>
<dbReference type="InterPro" id="IPR010982">
    <property type="entry name" value="Lambda_DNA-bd_dom_sf"/>
</dbReference>
<accession>A0A418QMX3</accession>
<keyword evidence="2" id="KW-0238">DNA-binding</keyword>
<dbReference type="SUPFAM" id="SSF47413">
    <property type="entry name" value="lambda repressor-like DNA-binding domains"/>
    <property type="match status" value="1"/>
</dbReference>
<dbReference type="InterPro" id="IPR039418">
    <property type="entry name" value="LexA-like"/>
</dbReference>
<evidence type="ECO:0000256" key="3">
    <source>
        <dbReference type="ARBA" id="ARBA00023163"/>
    </source>
</evidence>
<dbReference type="SMART" id="SM00530">
    <property type="entry name" value="HTH_XRE"/>
    <property type="match status" value="1"/>
</dbReference>
<dbReference type="Pfam" id="PF00717">
    <property type="entry name" value="Peptidase_S24"/>
    <property type="match status" value="1"/>
</dbReference>
<sequence length="367" mass="41454">MSEIIWGIVEETTINKRVARLIEALDISQNVFAKALSTSSSRVSNIVTGRNKPDSDFLAEVLRVFRSVNPMWLMTGEGNVFGSSDTLKSASTQNPNATSDTNSTNPATPIAQVNAQVNAQVIPKDKMNRVPEPVHLTPSTPTDARRLAEHFDVRELATSHESPWGNGTDIIVATQDTEGNPTFSLINYKAAANYLTGYQSQEYYSDLAPISLPRQLVGNPRQGIVLQIEGDSMTPRFQHGDYVAAILLDRSEWGQIRDLDCYVVVSHSHGIQFKRIKSRLKQFGFVRCKSDNRRHTPYNIEEEDLIQLFRFVLHISPDASNTDETLFNKVESIEERVEDQRDMYEQLSQRMEDMQRLLQQQLPPTTK</sequence>
<dbReference type="EMBL" id="QYCN01000040">
    <property type="protein sequence ID" value="RIY06492.1"/>
    <property type="molecule type" value="Genomic_DNA"/>
</dbReference>
<dbReference type="Pfam" id="PF01381">
    <property type="entry name" value="HTH_3"/>
    <property type="match status" value="1"/>
</dbReference>
<evidence type="ECO:0000256" key="2">
    <source>
        <dbReference type="ARBA" id="ARBA00023125"/>
    </source>
</evidence>
<dbReference type="AlphaFoldDB" id="A0A418QMX3"/>
<keyword evidence="8" id="KW-1185">Reference proteome</keyword>
<dbReference type="InterPro" id="IPR001387">
    <property type="entry name" value="Cro/C1-type_HTH"/>
</dbReference>
<dbReference type="CDD" id="cd00093">
    <property type="entry name" value="HTH_XRE"/>
    <property type="match status" value="1"/>
</dbReference>
<feature type="coiled-coil region" evidence="4">
    <location>
        <begin position="330"/>
        <end position="357"/>
    </location>
</feature>
<reference evidence="7 8" key="1">
    <citation type="submission" date="2019-01" db="EMBL/GenBank/DDBJ databases">
        <title>Hymenobacter humicola sp. nov., isolated from soils in Antarctica.</title>
        <authorList>
            <person name="Sedlacek I."/>
            <person name="Holochova P."/>
            <person name="Kralova S."/>
            <person name="Pantucek R."/>
            <person name="Stankova E."/>
            <person name="Vrbovska V."/>
            <person name="Kristofova L."/>
            <person name="Svec P."/>
            <person name="Busse H.-J."/>
        </authorList>
    </citation>
    <scope>NUCLEOTIDE SEQUENCE [LARGE SCALE GENOMIC DNA]</scope>
    <source>
        <strain evidence="7 8">CCM 8852</strain>
    </source>
</reference>
<protein>
    <submittedName>
        <fullName evidence="7">Helix-turn-helix domain-containing protein</fullName>
    </submittedName>
</protein>
<evidence type="ECO:0000256" key="1">
    <source>
        <dbReference type="ARBA" id="ARBA00023015"/>
    </source>
</evidence>
<dbReference type="PANTHER" id="PTHR40661:SF3">
    <property type="entry name" value="FELS-1 PROPHAGE TRANSCRIPTIONAL REGULATOR"/>
    <property type="match status" value="1"/>
</dbReference>
<dbReference type="PROSITE" id="PS50943">
    <property type="entry name" value="HTH_CROC1"/>
    <property type="match status" value="1"/>
</dbReference>
<proteinExistence type="predicted"/>
<dbReference type="InterPro" id="IPR036286">
    <property type="entry name" value="LexA/Signal_pep-like_sf"/>
</dbReference>
<dbReference type="SUPFAM" id="SSF51306">
    <property type="entry name" value="LexA/Signal peptidase"/>
    <property type="match status" value="1"/>
</dbReference>
<feature type="domain" description="HTH cro/C1-type" evidence="6">
    <location>
        <begin position="18"/>
        <end position="73"/>
    </location>
</feature>
<keyword evidence="1" id="KW-0805">Transcription regulation</keyword>
<keyword evidence="4" id="KW-0175">Coiled coil</keyword>
<dbReference type="Proteomes" id="UP000284250">
    <property type="component" value="Unassembled WGS sequence"/>
</dbReference>
<dbReference type="CDD" id="cd06529">
    <property type="entry name" value="S24_LexA-like"/>
    <property type="match status" value="1"/>
</dbReference>
<comment type="caution">
    <text evidence="7">The sequence shown here is derived from an EMBL/GenBank/DDBJ whole genome shotgun (WGS) entry which is preliminary data.</text>
</comment>
<evidence type="ECO:0000259" key="6">
    <source>
        <dbReference type="PROSITE" id="PS50943"/>
    </source>
</evidence>
<keyword evidence="3" id="KW-0804">Transcription</keyword>
<evidence type="ECO:0000313" key="7">
    <source>
        <dbReference type="EMBL" id="RIY06492.1"/>
    </source>
</evidence>
<dbReference type="Gene3D" id="1.10.260.40">
    <property type="entry name" value="lambda repressor-like DNA-binding domains"/>
    <property type="match status" value="1"/>
</dbReference>
<dbReference type="OrthoDB" id="3831186at2"/>
<dbReference type="GO" id="GO:0003677">
    <property type="term" value="F:DNA binding"/>
    <property type="evidence" value="ECO:0007669"/>
    <property type="project" value="UniProtKB-KW"/>
</dbReference>